<evidence type="ECO:0000313" key="2">
    <source>
        <dbReference type="WBParaSite" id="nRc.2.0.1.t34401-RA"/>
    </source>
</evidence>
<sequence length="107" mass="11931">MIVQNRAIYNNRTNIASDLCYLPLTDEKFIPSLLTMTMIGSLRLSIQTPRLFYTKAVKPSPFLIICKPNTCVVPHYLLSTTKPPSTTILYHPPPVTGAVLSPSIQDK</sequence>
<reference evidence="2" key="1">
    <citation type="submission" date="2022-11" db="UniProtKB">
        <authorList>
            <consortium name="WormBaseParasite"/>
        </authorList>
    </citation>
    <scope>IDENTIFICATION</scope>
</reference>
<accession>A0A915K6M8</accession>
<keyword evidence="1" id="KW-1185">Reference proteome</keyword>
<proteinExistence type="predicted"/>
<evidence type="ECO:0000313" key="1">
    <source>
        <dbReference type="Proteomes" id="UP000887565"/>
    </source>
</evidence>
<organism evidence="1 2">
    <name type="scientific">Romanomermis culicivorax</name>
    <name type="common">Nematode worm</name>
    <dbReference type="NCBI Taxonomy" id="13658"/>
    <lineage>
        <taxon>Eukaryota</taxon>
        <taxon>Metazoa</taxon>
        <taxon>Ecdysozoa</taxon>
        <taxon>Nematoda</taxon>
        <taxon>Enoplea</taxon>
        <taxon>Dorylaimia</taxon>
        <taxon>Mermithida</taxon>
        <taxon>Mermithoidea</taxon>
        <taxon>Mermithidae</taxon>
        <taxon>Romanomermis</taxon>
    </lineage>
</organism>
<name>A0A915K6M8_ROMCU</name>
<dbReference type="Proteomes" id="UP000887565">
    <property type="component" value="Unplaced"/>
</dbReference>
<protein>
    <submittedName>
        <fullName evidence="2">Uncharacterized protein</fullName>
    </submittedName>
</protein>
<dbReference type="AlphaFoldDB" id="A0A915K6M8"/>
<dbReference type="WBParaSite" id="nRc.2.0.1.t34401-RA">
    <property type="protein sequence ID" value="nRc.2.0.1.t34401-RA"/>
    <property type="gene ID" value="nRc.2.0.1.g34401"/>
</dbReference>